<evidence type="ECO:0000313" key="2">
    <source>
        <dbReference type="Proteomes" id="UP000029221"/>
    </source>
</evidence>
<dbReference type="EMBL" id="BBML01000001">
    <property type="protein sequence ID" value="GAK95650.1"/>
    <property type="molecule type" value="Genomic_DNA"/>
</dbReference>
<dbReference type="Pfam" id="PF07394">
    <property type="entry name" value="DUF1501"/>
    <property type="match status" value="1"/>
</dbReference>
<evidence type="ECO:0000313" key="1">
    <source>
        <dbReference type="EMBL" id="GAK95650.1"/>
    </source>
</evidence>
<comment type="caution">
    <text evidence="1">The sequence shown here is derived from an EMBL/GenBank/DDBJ whole genome shotgun (WGS) entry which is preliminary data.</text>
</comment>
<dbReference type="eggNOG" id="COG4102">
    <property type="taxonomic scope" value="Bacteria"/>
</dbReference>
<gene>
    <name evidence="1" type="ORF">JCM19294_2432</name>
</gene>
<name>A0A090PY07_9FLAO</name>
<accession>A0A090PY07</accession>
<keyword evidence="2" id="KW-1185">Reference proteome</keyword>
<dbReference type="Proteomes" id="UP000029221">
    <property type="component" value="Unassembled WGS sequence"/>
</dbReference>
<dbReference type="InterPro" id="IPR006311">
    <property type="entry name" value="TAT_signal"/>
</dbReference>
<dbReference type="PANTHER" id="PTHR43737:SF1">
    <property type="entry name" value="DUF1501 DOMAIN-CONTAINING PROTEIN"/>
    <property type="match status" value="1"/>
</dbReference>
<dbReference type="InterPro" id="IPR010869">
    <property type="entry name" value="DUF1501"/>
</dbReference>
<dbReference type="STRING" id="319236.BST91_12475"/>
<organism evidence="1 2">
    <name type="scientific">Nonlabens tegetincola</name>
    <dbReference type="NCBI Taxonomy" id="323273"/>
    <lineage>
        <taxon>Bacteria</taxon>
        <taxon>Pseudomonadati</taxon>
        <taxon>Bacteroidota</taxon>
        <taxon>Flavobacteriia</taxon>
        <taxon>Flavobacteriales</taxon>
        <taxon>Flavobacteriaceae</taxon>
        <taxon>Nonlabens</taxon>
    </lineage>
</organism>
<protein>
    <submittedName>
        <fullName evidence="1">Twin-arginine translocation pathway signal</fullName>
    </submittedName>
</protein>
<proteinExistence type="predicted"/>
<reference evidence="1" key="1">
    <citation type="journal article" date="2014" name="Genome Announc.">
        <title>Draft Genome Sequences of Marine Flavobacterium Nonlabens Strains NR17, NR24, NR27, NR32, NR33, and Ara13.</title>
        <authorList>
            <person name="Nakanishi M."/>
            <person name="Meirelles P."/>
            <person name="Suzuki R."/>
            <person name="Takatani N."/>
            <person name="Mino S."/>
            <person name="Suda W."/>
            <person name="Oshima K."/>
            <person name="Hattori M."/>
            <person name="Ohkuma M."/>
            <person name="Hosokawa M."/>
            <person name="Miyashita K."/>
            <person name="Thompson F.L."/>
            <person name="Niwa A."/>
            <person name="Sawabe T."/>
            <person name="Sawabe T."/>
        </authorList>
    </citation>
    <scope>NUCLEOTIDE SEQUENCE [LARGE SCALE GENOMIC DNA]</scope>
    <source>
        <strain evidence="1">JCM 19294</strain>
    </source>
</reference>
<sequence length="431" mass="46964">MCQNNNNYQDPKSQAHHDEHEAWNRRTFIQALGLAGAGAFTLGGSQISSAMASPITAALTTSTNDRILVLIRLKGGNDGLNTIVPIYDYGTYASRRPSISLPQNTLYNLNSNLGLPSFMSSLQSRWGNGEMKVVQGVGYNNQDLSHFRSSDIWASAVETTNEETGWLGRLFENEYPNFILNPPAVPPAIQIGSLGNLIFDGQQTNYAFSVADPQQLYNLAQNGWQHDVLNVPPCTYGDQLSFLRTTTNTTFQYAGVIHSAYQASTTQASYNNNTIADQLAIVARLIKGNLGTKVYMVTLDGYDTHASQAATHADRMQKLSDAIDAFYTDLAAYGNQDEVLAMTISEFGRRVEENGSNGTDHGAAAPMMLFGPGLNGNGFVGNHPSLSQLDAAGNMIHNIDFRDVYKTVLQDWLCIPQSTSIKPCSMGIIIP</sequence>
<dbReference type="PANTHER" id="PTHR43737">
    <property type="entry name" value="BLL7424 PROTEIN"/>
    <property type="match status" value="1"/>
</dbReference>
<dbReference type="AlphaFoldDB" id="A0A090PY07"/>
<dbReference type="PROSITE" id="PS51318">
    <property type="entry name" value="TAT"/>
    <property type="match status" value="1"/>
</dbReference>
<dbReference type="RefSeq" id="WP_201770697.1">
    <property type="nucleotide sequence ID" value="NZ_BBML01000001.1"/>
</dbReference>